<protein>
    <submittedName>
        <fullName evidence="2">Uncharacterized protein</fullName>
    </submittedName>
</protein>
<organism evidence="2">
    <name type="scientific">uncultured Caudovirales phage</name>
    <dbReference type="NCBI Taxonomy" id="2100421"/>
    <lineage>
        <taxon>Viruses</taxon>
        <taxon>Duplodnaviria</taxon>
        <taxon>Heunggongvirae</taxon>
        <taxon>Uroviricota</taxon>
        <taxon>Caudoviricetes</taxon>
        <taxon>Peduoviridae</taxon>
        <taxon>Maltschvirus</taxon>
        <taxon>Maltschvirus maltsch</taxon>
    </lineage>
</organism>
<feature type="transmembrane region" description="Helical" evidence="1">
    <location>
        <begin position="174"/>
        <end position="201"/>
    </location>
</feature>
<dbReference type="EMBL" id="LR798311">
    <property type="protein sequence ID" value="CAB5223035.1"/>
    <property type="molecule type" value="Genomic_DNA"/>
</dbReference>
<sequence>MIDPVTIGLAIAGVKAVVTGVKEAAALAREAFDEINGAVESGKTLADSMSGVTKFFAAAGKYETKRSQLEEAKVAQEAAVAKGEPVPDYVSDAEYVMELMIIDRQIKQYYDDIKHIFTYHFQEAGMWDEFWQRMHKLRADREAKAEAARLAETEKRLHEKALEMKKRRAKQEMVAHVEMVGTGIVIVGVVLVFFWAMWWMFQQGG</sequence>
<keyword evidence="1" id="KW-0812">Transmembrane</keyword>
<proteinExistence type="predicted"/>
<name>A0A6J7X1P5_9CAUD</name>
<evidence type="ECO:0000256" key="1">
    <source>
        <dbReference type="SAM" id="Phobius"/>
    </source>
</evidence>
<evidence type="ECO:0000313" key="2">
    <source>
        <dbReference type="EMBL" id="CAB5223035.1"/>
    </source>
</evidence>
<accession>A0A6J7X1P5</accession>
<gene>
    <name evidence="2" type="ORF">UFOVP370_50</name>
</gene>
<keyword evidence="1" id="KW-0472">Membrane</keyword>
<reference evidence="2" key="1">
    <citation type="submission" date="2020-05" db="EMBL/GenBank/DDBJ databases">
        <authorList>
            <person name="Chiriac C."/>
            <person name="Salcher M."/>
            <person name="Ghai R."/>
            <person name="Kavagutti S V."/>
        </authorList>
    </citation>
    <scope>NUCLEOTIDE SEQUENCE</scope>
</reference>
<keyword evidence="1" id="KW-1133">Transmembrane helix</keyword>